<reference evidence="1 2" key="1">
    <citation type="journal article" date="2013" name="Nat. Genet.">
        <title>The genome of the hydatid tapeworm Echinococcus granulosus.</title>
        <authorList>
            <person name="Zheng H."/>
            <person name="Zhang W."/>
            <person name="Zhang L."/>
            <person name="Zhang Z."/>
            <person name="Li J."/>
            <person name="Lu G."/>
            <person name="Zhu Y."/>
            <person name="Wang Y."/>
            <person name="Huang Y."/>
            <person name="Liu J."/>
            <person name="Kang H."/>
            <person name="Chen J."/>
            <person name="Wang L."/>
            <person name="Chen A."/>
            <person name="Yu S."/>
            <person name="Gao Z."/>
            <person name="Jin L."/>
            <person name="Gu W."/>
            <person name="Wang Z."/>
            <person name="Zhao L."/>
            <person name="Shi B."/>
            <person name="Wen H."/>
            <person name="Lin R."/>
            <person name="Jones M.K."/>
            <person name="Brejova B."/>
            <person name="Vinar T."/>
            <person name="Zhao G."/>
            <person name="McManus D.P."/>
            <person name="Chen Z."/>
            <person name="Zhou Y."/>
            <person name="Wang S."/>
        </authorList>
    </citation>
    <scope>NUCLEOTIDE SEQUENCE [LARGE SCALE GENOMIC DNA]</scope>
</reference>
<evidence type="ECO:0000313" key="1">
    <source>
        <dbReference type="EMBL" id="EUB58922.1"/>
    </source>
</evidence>
<dbReference type="CTD" id="36341953"/>
<organism evidence="1 2">
    <name type="scientific">Echinococcus granulosus</name>
    <name type="common">Hydatid tapeworm</name>
    <dbReference type="NCBI Taxonomy" id="6210"/>
    <lineage>
        <taxon>Eukaryota</taxon>
        <taxon>Metazoa</taxon>
        <taxon>Spiralia</taxon>
        <taxon>Lophotrochozoa</taxon>
        <taxon>Platyhelminthes</taxon>
        <taxon>Cestoda</taxon>
        <taxon>Eucestoda</taxon>
        <taxon>Cyclophyllidea</taxon>
        <taxon>Taeniidae</taxon>
        <taxon>Echinococcus</taxon>
        <taxon>Echinococcus granulosus group</taxon>
    </lineage>
</organism>
<dbReference type="AlphaFoldDB" id="W6ULD1"/>
<name>W6ULD1_ECHGR</name>
<evidence type="ECO:0000313" key="2">
    <source>
        <dbReference type="Proteomes" id="UP000019149"/>
    </source>
</evidence>
<dbReference type="EMBL" id="APAU02000053">
    <property type="protein sequence ID" value="EUB58922.1"/>
    <property type="molecule type" value="Genomic_DNA"/>
</dbReference>
<accession>W6ULD1</accession>
<comment type="caution">
    <text evidence="1">The sequence shown here is derived from an EMBL/GenBank/DDBJ whole genome shotgun (WGS) entry which is preliminary data.</text>
</comment>
<proteinExistence type="predicted"/>
<dbReference type="KEGG" id="egl:EGR_06238"/>
<keyword evidence="2" id="KW-1185">Reference proteome</keyword>
<gene>
    <name evidence="1" type="ORF">EGR_06238</name>
</gene>
<dbReference type="GeneID" id="36341953"/>
<dbReference type="Proteomes" id="UP000019149">
    <property type="component" value="Unassembled WGS sequence"/>
</dbReference>
<dbReference type="RefSeq" id="XP_024350118.1">
    <property type="nucleotide sequence ID" value="XM_024495487.1"/>
</dbReference>
<sequence>MKVLEKPQNAFPFDIISSRSWFTYRYVKLAFICIWLGFKTGELLTLKCLILKQNPWLSGINSRIDFVILSKWLDCFRVSLMKRVFITKKTNSGTRFNWDLPRNTTYFKVFTDRLSTVIEEMKDFPCNASQVYCKYNSVRPAPTYGNIPLQFSSKYDNFPFHNEDVKMHKRGGFLTKVSSKPPLANKSGTSECGHILIPVVRGHDHQHAFILPCIEGLIFQKYGGIKKLMVGSKFDYKNEIFATFRALVIPDTFDHVELCILSMANAHTSIIYICRTSDALYIPKNSLRIVSKIFAVLNSYLLPKNISHCKAQNFSDFEQLQSISEWQGLVQNICIEAKTSANKSEDEEKAERLNFTKMGNLLSLPLILTISNSLLLTKRQNQLFRKHK</sequence>
<protein>
    <submittedName>
        <fullName evidence="1">Uncharacterized protein</fullName>
    </submittedName>
</protein>